<feature type="region of interest" description="Disordered" evidence="8">
    <location>
        <begin position="248"/>
        <end position="283"/>
    </location>
</feature>
<dbReference type="OrthoDB" id="271273at2759"/>
<comment type="catalytic activity">
    <reaction evidence="1 7">
        <text>S-ubiquitinyl-[E2 ubiquitin-conjugating enzyme]-L-cysteine + [acceptor protein]-L-lysine = [E2 ubiquitin-conjugating enzyme]-L-cysteine + N(6)-ubiquitinyl-[acceptor protein]-L-lysine.</text>
        <dbReference type="EC" id="2.3.2.26"/>
    </reaction>
</comment>
<dbReference type="EC" id="2.3.2.26" evidence="7"/>
<dbReference type="PANTHER" id="PTHR45670">
    <property type="entry name" value="E3 UBIQUITIN-PROTEIN LIGASE TRIP12"/>
    <property type="match status" value="1"/>
</dbReference>
<reference evidence="10" key="1">
    <citation type="submission" date="2020-09" db="EMBL/GenBank/DDBJ databases">
        <authorList>
            <person name="Kikuchi T."/>
        </authorList>
    </citation>
    <scope>NUCLEOTIDE SEQUENCE</scope>
    <source>
        <strain evidence="10">Ka4C1</strain>
    </source>
</reference>
<feature type="region of interest" description="Disordered" evidence="8">
    <location>
        <begin position="1390"/>
        <end position="1418"/>
    </location>
</feature>
<dbReference type="GO" id="GO:0061630">
    <property type="term" value="F:ubiquitin protein ligase activity"/>
    <property type="evidence" value="ECO:0007669"/>
    <property type="project" value="UniProtKB-UniRule"/>
</dbReference>
<feature type="region of interest" description="Disordered" evidence="8">
    <location>
        <begin position="86"/>
        <end position="235"/>
    </location>
</feature>
<dbReference type="InterPro" id="IPR045322">
    <property type="entry name" value="HECTD1/TRIP12-like"/>
</dbReference>
<organism evidence="10 11">
    <name type="scientific">Bursaphelenchus xylophilus</name>
    <name type="common">Pinewood nematode worm</name>
    <name type="synonym">Aphelenchoides xylophilus</name>
    <dbReference type="NCBI Taxonomy" id="6326"/>
    <lineage>
        <taxon>Eukaryota</taxon>
        <taxon>Metazoa</taxon>
        <taxon>Ecdysozoa</taxon>
        <taxon>Nematoda</taxon>
        <taxon>Chromadorea</taxon>
        <taxon>Rhabditida</taxon>
        <taxon>Tylenchina</taxon>
        <taxon>Tylenchomorpha</taxon>
        <taxon>Aphelenchoidea</taxon>
        <taxon>Aphelenchoididae</taxon>
        <taxon>Bursaphelenchus</taxon>
    </lineage>
</organism>
<dbReference type="SMART" id="SM00119">
    <property type="entry name" value="HECTc"/>
    <property type="match status" value="1"/>
</dbReference>
<feature type="compositionally biased region" description="Basic residues" evidence="8">
    <location>
        <begin position="186"/>
        <end position="195"/>
    </location>
</feature>
<evidence type="ECO:0000313" key="10">
    <source>
        <dbReference type="EMBL" id="CAD5234551.1"/>
    </source>
</evidence>
<dbReference type="Proteomes" id="UP000659654">
    <property type="component" value="Unassembled WGS sequence"/>
</dbReference>
<evidence type="ECO:0000256" key="6">
    <source>
        <dbReference type="PROSITE-ProRule" id="PRU00104"/>
    </source>
</evidence>
<dbReference type="InterPro" id="IPR011989">
    <property type="entry name" value="ARM-like"/>
</dbReference>
<dbReference type="InterPro" id="IPR035983">
    <property type="entry name" value="Hect_E3_ubiquitin_ligase"/>
</dbReference>
<comment type="caution">
    <text evidence="10">The sequence shown here is derived from an EMBL/GenBank/DDBJ whole genome shotgun (WGS) entry which is preliminary data.</text>
</comment>
<dbReference type="PROSITE" id="PS50237">
    <property type="entry name" value="HECT"/>
    <property type="match status" value="1"/>
</dbReference>
<gene>
    <name evidence="10" type="ORF">BXYJ_LOCUS14642</name>
</gene>
<evidence type="ECO:0000256" key="3">
    <source>
        <dbReference type="ARBA" id="ARBA00006331"/>
    </source>
</evidence>
<dbReference type="Pfam" id="PF25579">
    <property type="entry name" value="TPR_TRIP12_N"/>
    <property type="match status" value="1"/>
</dbReference>
<keyword evidence="5 6" id="KW-0833">Ubl conjugation pathway</keyword>
<evidence type="ECO:0000256" key="7">
    <source>
        <dbReference type="RuleBase" id="RU369009"/>
    </source>
</evidence>
<sequence length="1947" mass="217845">MGQCVSEGTNFHGSGTTLPFPTLSCLMVGTIFESKFPFSLILCQCIDFDVSGVSSVISQQSLPCFHLQIHPSAPCAKPFLVRMSSNSGRDTAGGLPQRNQDTTAKKRHSGHETPGEEPTSSKVRKVTRTAQACSSTSQSTSTEVSTKKSSELRFLTDFFPEQDQSRPLTRSRTRNVGDIRPSTSKSRGRKSRSRKDKPLQENRANSPSLDDQQLSNLTVPESEVSGFSVTSVSTSDTGHTFVSAIEVRESAESEEPTFVSGEESTSTVIMSSMGSQDTENVEENASNQGFGALNINREGQPVTQASQILARSQHVQRASAFLGSLVPRMQHLLGGSSGAAFSQAMANDYVPHLRIVSLLEELRSENEIKQSEACNEISEMLLLGNEESLPNFPIRELVLCLVNLINKDHNFELMLSASRCISNLQEALPRSHSVLIEAIPVLLQKLKKIEYIDVAEQALIILEVISRRNAKNILANHGVQAVTSHVDFFSVSTQRLAFQIAANCAGYVSPTDFHMVQDCLADLTQRLHIDDKRCVESVCTFFNRLIENVRYFPHRLRQIAGKNHELLQIFLNLLSAQPLQISSNTFMNIIKSLRYMITNCGDLAVSLYFMEISKVIRFLLIGNEKGDSTDCGYADAITSRPSQHLREIVDLCGELLPQLPSTGIFEINNYMEQYVNSSMYIQNTRNRPQNTTASWMFKSVESGPQNGQWVMFPQNDQLTLERNRSLGATLVTLEINGQIAEIDMMASVCRFVSSGIHTPITRKVTNDTQDQRDGLKGEQIKLLLECAVSIFPLLVEIGSSSTCSTLRYDSMRVMLRMVYAVDGKDQLLTFLKEVPLASYISNTLSTSKNLALVCLAIQMTHVLLDKLPGLYTPLFEAEGVFFEMTKRSEMDLTVKKKSLTPPSEVCVAEEQRAEDSAVGTPAVAALGRLLAARQTQPSASIINQQLGLPTITLPNISSFAMTLSQPYDPSVHSNLVVTNASTLSHTPNLRYNDASRAALQPHFFSAVPLQNPTATLYQSLQNAVSSAYSNSVYGLNYASIANSMDYVTSTYTTHSATVSSSSTALKTEAIEKFGSFIKSESEQLVKRYKATAKGPSQGSDDVDLLREISERLNSTKNCGIEPLRDLANIIVKRDMSAFHINHSGIIPALTAYLCETTKREPDRLSRLRRFASVFMLLSPDNLRPVGDDDHFPAFNRLVSKVVLAIERVEQFNVRVTNLSGNVSHLSNSSYTSSNSSNVLSGIGSSAYLRGAQALRFFQSHQIRCNLRRHPSCKHLREWRRGRGSIKVDPFTSISAIERYLVDRGIGTTSQDEESSENDDESTYANLASFKGRIEILIGDNKLPSDMSILQAIRQYSLPHEEDDQETIPPSIWVAGHTLYYRAVVDPTPIDEPVPSTSQVVDDTGSVPPARTSMSPSRKVARLHKSVAKKVKERKTDKKHKPKDERVSLMDGVVPKRRYLLDKYLNGKLDEDLDDPCTKGLVLLRTLYGLNKYWWCIYVDERILPTSFLPILSANCFISQKLNSKVSRQLSDFLTVATQQIPKWTKSVVRSVPFAFSFITRRNFLYCTAFGRDRALMHLVNETNPDDHESESNSRLVPRLERRKITINRSSLLKSAQEHLTNLGSSKPLLEKASNNFWAGTKTLLKIDGNDEEFMSSENGLYPAHLMTPPAKNSVKKFEFLGRLMGQTLLDSRILDIPLAVPLFKWILGEQDTLGVWDLEDLEPTIYNSLRQMSKLDEDGIKELEIPFTYPGQDNFHLFKHSGNKTVTYETFQLFSQLVSHWRLVEGVRLPMESLRKGFQQVINVEHLSIFEAKEMESLFCGSSDKESESMWSKSLLHQCIRPDHGYTHDSPQIIWLVEMLESYDREKRRKFLQFVTGSPRLPVGGFKALHPPLTVVKKTASYGNTEQELPSAMTCYNYLKIPPYESMDTFRERFDVALQYIYSFHLT</sequence>
<comment type="function">
    <text evidence="7">E3 ubiquitin-protein ligase which accepts ubiquitin from an E2 ubiquitin-conjugating enzyme in the form of a thioester and then directly transfers the ubiquitin to targeted substrates.</text>
</comment>
<dbReference type="InterPro" id="IPR016024">
    <property type="entry name" value="ARM-type_fold"/>
</dbReference>
<dbReference type="EMBL" id="CAJFCV020000006">
    <property type="protein sequence ID" value="CAG9130391.1"/>
    <property type="molecule type" value="Genomic_DNA"/>
</dbReference>
<feature type="compositionally biased region" description="Low complexity" evidence="8">
    <location>
        <begin position="128"/>
        <end position="144"/>
    </location>
</feature>
<proteinExistence type="inferred from homology"/>
<comment type="pathway">
    <text evidence="2 7">Protein modification; protein ubiquitination.</text>
</comment>
<dbReference type="SUPFAM" id="SSF48371">
    <property type="entry name" value="ARM repeat"/>
    <property type="match status" value="1"/>
</dbReference>
<feature type="compositionally biased region" description="Polar residues" evidence="8">
    <location>
        <begin position="202"/>
        <end position="219"/>
    </location>
</feature>
<evidence type="ECO:0000256" key="5">
    <source>
        <dbReference type="ARBA" id="ARBA00022786"/>
    </source>
</evidence>
<dbReference type="GO" id="GO:0006974">
    <property type="term" value="P:DNA damage response"/>
    <property type="evidence" value="ECO:0007669"/>
    <property type="project" value="TreeGrafter"/>
</dbReference>
<dbReference type="UniPathway" id="UPA00143"/>
<evidence type="ECO:0000259" key="9">
    <source>
        <dbReference type="PROSITE" id="PS50237"/>
    </source>
</evidence>
<dbReference type="SUPFAM" id="SSF56204">
    <property type="entry name" value="Hect, E3 ligase catalytic domain"/>
    <property type="match status" value="1"/>
</dbReference>
<dbReference type="PANTHER" id="PTHR45670:SF13">
    <property type="entry name" value="E3 UBIQUITIN-PROTEIN LIGASE TRIP12"/>
    <property type="match status" value="1"/>
</dbReference>
<dbReference type="Proteomes" id="UP000582659">
    <property type="component" value="Unassembled WGS sequence"/>
</dbReference>
<protein>
    <recommendedName>
        <fullName evidence="7">E3 ubiquitin-protein ligase</fullName>
        <ecNumber evidence="7">2.3.2.26</ecNumber>
    </recommendedName>
</protein>
<evidence type="ECO:0000256" key="8">
    <source>
        <dbReference type="SAM" id="MobiDB-lite"/>
    </source>
</evidence>
<dbReference type="Gene3D" id="3.30.2410.10">
    <property type="entry name" value="Hect, E3 ligase catalytic domain"/>
    <property type="match status" value="1"/>
</dbReference>
<dbReference type="Gene3D" id="3.90.1750.10">
    <property type="entry name" value="Hect, E3 ligase catalytic domains"/>
    <property type="match status" value="1"/>
</dbReference>
<name>A0A811M3R3_BURXY</name>
<dbReference type="GO" id="GO:0000209">
    <property type="term" value="P:protein polyubiquitination"/>
    <property type="evidence" value="ECO:0007669"/>
    <property type="project" value="TreeGrafter"/>
</dbReference>
<keyword evidence="4 7" id="KW-0808">Transferase</keyword>
<evidence type="ECO:0000256" key="2">
    <source>
        <dbReference type="ARBA" id="ARBA00004906"/>
    </source>
</evidence>
<feature type="compositionally biased region" description="Polar residues" evidence="8">
    <location>
        <begin position="262"/>
        <end position="283"/>
    </location>
</feature>
<feature type="active site" description="Glycyl thioester intermediate" evidence="6">
    <location>
        <position position="1915"/>
    </location>
</feature>
<dbReference type="GO" id="GO:0016607">
    <property type="term" value="C:nuclear speck"/>
    <property type="evidence" value="ECO:0007669"/>
    <property type="project" value="TreeGrafter"/>
</dbReference>
<keyword evidence="11" id="KW-1185">Reference proteome</keyword>
<accession>A0A811M3R3</accession>
<dbReference type="InterPro" id="IPR057948">
    <property type="entry name" value="TPR_TRIP12_N"/>
</dbReference>
<dbReference type="InterPro" id="IPR000569">
    <property type="entry name" value="HECT_dom"/>
</dbReference>
<feature type="compositionally biased region" description="Low complexity" evidence="8">
    <location>
        <begin position="222"/>
        <end position="235"/>
    </location>
</feature>
<dbReference type="Gene3D" id="1.25.10.10">
    <property type="entry name" value="Leucine-rich Repeat Variant"/>
    <property type="match status" value="1"/>
</dbReference>
<evidence type="ECO:0000256" key="1">
    <source>
        <dbReference type="ARBA" id="ARBA00000885"/>
    </source>
</evidence>
<evidence type="ECO:0000313" key="11">
    <source>
        <dbReference type="Proteomes" id="UP000659654"/>
    </source>
</evidence>
<comment type="similarity">
    <text evidence="3 7">Belongs to the UPL family. K-HECT subfamily.</text>
</comment>
<feature type="domain" description="HECT" evidence="9">
    <location>
        <begin position="1583"/>
        <end position="1947"/>
    </location>
</feature>
<dbReference type="GO" id="GO:0043161">
    <property type="term" value="P:proteasome-mediated ubiquitin-dependent protein catabolic process"/>
    <property type="evidence" value="ECO:0007669"/>
    <property type="project" value="TreeGrafter"/>
</dbReference>
<dbReference type="EMBL" id="CAJFDI010000006">
    <property type="protein sequence ID" value="CAD5234551.1"/>
    <property type="molecule type" value="Genomic_DNA"/>
</dbReference>
<evidence type="ECO:0000256" key="4">
    <source>
        <dbReference type="ARBA" id="ARBA00022679"/>
    </source>
</evidence>
<dbReference type="Pfam" id="PF00632">
    <property type="entry name" value="HECT"/>
    <property type="match status" value="1"/>
</dbReference>